<dbReference type="PANTHER" id="PTHR43433:SF5">
    <property type="entry name" value="AB HYDROLASE-1 DOMAIN-CONTAINING PROTEIN"/>
    <property type="match status" value="1"/>
</dbReference>
<dbReference type="InterPro" id="IPR029058">
    <property type="entry name" value="AB_hydrolase_fold"/>
</dbReference>
<evidence type="ECO:0000259" key="1">
    <source>
        <dbReference type="Pfam" id="PF12697"/>
    </source>
</evidence>
<dbReference type="Pfam" id="PF12697">
    <property type="entry name" value="Abhydrolase_6"/>
    <property type="match status" value="1"/>
</dbReference>
<dbReference type="InterPro" id="IPR050471">
    <property type="entry name" value="AB_hydrolase"/>
</dbReference>
<proteinExistence type="predicted"/>
<comment type="caution">
    <text evidence="2">The sequence shown here is derived from an EMBL/GenBank/DDBJ whole genome shotgun (WGS) entry which is preliminary data.</text>
</comment>
<dbReference type="Proteomes" id="UP001583172">
    <property type="component" value="Unassembled WGS sequence"/>
</dbReference>
<evidence type="ECO:0000313" key="2">
    <source>
        <dbReference type="EMBL" id="KAL1837173.1"/>
    </source>
</evidence>
<organism evidence="2 3">
    <name type="scientific">Humicola insolens</name>
    <name type="common">Soft-rot fungus</name>
    <dbReference type="NCBI Taxonomy" id="85995"/>
    <lineage>
        <taxon>Eukaryota</taxon>
        <taxon>Fungi</taxon>
        <taxon>Dikarya</taxon>
        <taxon>Ascomycota</taxon>
        <taxon>Pezizomycotina</taxon>
        <taxon>Sordariomycetes</taxon>
        <taxon>Sordariomycetidae</taxon>
        <taxon>Sordariales</taxon>
        <taxon>Chaetomiaceae</taxon>
        <taxon>Mycothermus</taxon>
    </lineage>
</organism>
<dbReference type="InterPro" id="IPR000073">
    <property type="entry name" value="AB_hydrolase_1"/>
</dbReference>
<evidence type="ECO:0000313" key="3">
    <source>
        <dbReference type="Proteomes" id="UP001583172"/>
    </source>
</evidence>
<dbReference type="Gene3D" id="3.40.50.1820">
    <property type="entry name" value="alpha/beta hydrolase"/>
    <property type="match status" value="1"/>
</dbReference>
<feature type="domain" description="AB hydrolase-1" evidence="1">
    <location>
        <begin position="62"/>
        <end position="350"/>
    </location>
</feature>
<sequence>MSPRLPPPSVPTIAETLKHPAYPTALWNLVPDVAGSSAVAQGRGGPIKISWEIHGEGPIKLVLIMGLGGFKTAWQRQTLYFGHERRDQYSVLIFDNRGMGESDKPFMRYSTSEMARDVAELLAHPDVGWLPSFPLPSYPSSVQRTLHIVGISMGGMIAQELACLIPSAIASLGLICTAAAVEQTASFLEHYAQRASLLLPKTPDRSVRDAARRMFSHAWLSAPVDDVHLPDPETTPKVLPPSSGGKYLKFSSNAERFVAQEMHKRLDPKGGFTVKGFLLQLIAAGWHHKSAEQLAKMADEVGRERILVMHGTEDGMISMPHGRKLIDMIKPGMAEISPGLGHCPIVERVEWFHGIIEELVKKGETLSGRG</sequence>
<dbReference type="EMBL" id="JAZGSY010000321">
    <property type="protein sequence ID" value="KAL1837173.1"/>
    <property type="molecule type" value="Genomic_DNA"/>
</dbReference>
<dbReference type="PANTHER" id="PTHR43433">
    <property type="entry name" value="HYDROLASE, ALPHA/BETA FOLD FAMILY PROTEIN"/>
    <property type="match status" value="1"/>
</dbReference>
<dbReference type="SUPFAM" id="SSF53474">
    <property type="entry name" value="alpha/beta-Hydrolases"/>
    <property type="match status" value="1"/>
</dbReference>
<reference evidence="2 3" key="1">
    <citation type="journal article" date="2024" name="Commun. Biol.">
        <title>Comparative genomic analysis of thermophilic fungi reveals convergent evolutionary adaptations and gene losses.</title>
        <authorList>
            <person name="Steindorff A.S."/>
            <person name="Aguilar-Pontes M.V."/>
            <person name="Robinson A.J."/>
            <person name="Andreopoulos B."/>
            <person name="LaButti K."/>
            <person name="Kuo A."/>
            <person name="Mondo S."/>
            <person name="Riley R."/>
            <person name="Otillar R."/>
            <person name="Haridas S."/>
            <person name="Lipzen A."/>
            <person name="Grimwood J."/>
            <person name="Schmutz J."/>
            <person name="Clum A."/>
            <person name="Reid I.D."/>
            <person name="Moisan M.C."/>
            <person name="Butler G."/>
            <person name="Nguyen T.T.M."/>
            <person name="Dewar K."/>
            <person name="Conant G."/>
            <person name="Drula E."/>
            <person name="Henrissat B."/>
            <person name="Hansel C."/>
            <person name="Singer S."/>
            <person name="Hutchinson M.I."/>
            <person name="de Vries R.P."/>
            <person name="Natvig D.O."/>
            <person name="Powell A.J."/>
            <person name="Tsang A."/>
            <person name="Grigoriev I.V."/>
        </authorList>
    </citation>
    <scope>NUCLEOTIDE SEQUENCE [LARGE SCALE GENOMIC DNA]</scope>
    <source>
        <strain evidence="2 3">CBS 620.91</strain>
    </source>
</reference>
<gene>
    <name evidence="2" type="ORF">VTJ49DRAFT_4183</name>
</gene>
<name>A0ABR3V5Y0_HUMIN</name>
<keyword evidence="3" id="KW-1185">Reference proteome</keyword>
<protein>
    <recommendedName>
        <fullName evidence="1">AB hydrolase-1 domain-containing protein</fullName>
    </recommendedName>
</protein>
<accession>A0ABR3V5Y0</accession>